<keyword evidence="3" id="KW-1185">Reference proteome</keyword>
<reference evidence="2 3" key="1">
    <citation type="submission" date="2010-03" db="EMBL/GenBank/DDBJ databases">
        <title>Complete sequence of Sideroxydans lithotrophicus ES-1.</title>
        <authorList>
            <consortium name="US DOE Joint Genome Institute"/>
            <person name="Lucas S."/>
            <person name="Copeland A."/>
            <person name="Lapidus A."/>
            <person name="Cheng J.-F."/>
            <person name="Bruce D."/>
            <person name="Goodwin L."/>
            <person name="Pitluck S."/>
            <person name="Munk A.C."/>
            <person name="Detter J.C."/>
            <person name="Han C."/>
            <person name="Tapia R."/>
            <person name="Larimer F."/>
            <person name="Land M."/>
            <person name="Hauser L."/>
            <person name="Kyrpides N."/>
            <person name="Ivanova N."/>
            <person name="Emerson D."/>
            <person name="Woyke T."/>
        </authorList>
    </citation>
    <scope>NUCLEOTIDE SEQUENCE [LARGE SCALE GENOMIC DNA]</scope>
    <source>
        <strain evidence="2 3">ES-1</strain>
    </source>
</reference>
<dbReference type="HOGENOM" id="CLU_2958256_0_0_4"/>
<keyword evidence="1" id="KW-0472">Membrane</keyword>
<sequence>MKLFHEQPLARKIAIVTAIKLAGLLAIWWIFFSGGESTLTPEQVSSAVLRTQTHNTTTP</sequence>
<organism evidence="2 3">
    <name type="scientific">Sideroxydans lithotrophicus (strain ES-1)</name>
    <dbReference type="NCBI Taxonomy" id="580332"/>
    <lineage>
        <taxon>Bacteria</taxon>
        <taxon>Pseudomonadati</taxon>
        <taxon>Pseudomonadota</taxon>
        <taxon>Betaproteobacteria</taxon>
        <taxon>Nitrosomonadales</taxon>
        <taxon>Gallionellaceae</taxon>
        <taxon>Sideroxydans</taxon>
    </lineage>
</organism>
<feature type="transmembrane region" description="Helical" evidence="1">
    <location>
        <begin position="12"/>
        <end position="31"/>
    </location>
</feature>
<protein>
    <submittedName>
        <fullName evidence="2">Uncharacterized protein</fullName>
    </submittedName>
</protein>
<dbReference type="NCBIfam" id="NF045611">
    <property type="entry name" value="small_CydP"/>
    <property type="match status" value="1"/>
</dbReference>
<dbReference type="RefSeq" id="WP_013029288.1">
    <property type="nucleotide sequence ID" value="NC_013959.1"/>
</dbReference>
<dbReference type="AlphaFoldDB" id="D5CR04"/>
<evidence type="ECO:0000313" key="3">
    <source>
        <dbReference type="Proteomes" id="UP000001625"/>
    </source>
</evidence>
<keyword evidence="1" id="KW-1133">Transmembrane helix</keyword>
<dbReference type="STRING" id="580332.Slit_1152"/>
<gene>
    <name evidence="2" type="ordered locus">Slit_1152</name>
</gene>
<dbReference type="KEGG" id="slt:Slit_1152"/>
<accession>D5CR04</accession>
<dbReference type="InterPro" id="IPR054636">
    <property type="entry name" value="CydP"/>
</dbReference>
<dbReference type="Proteomes" id="UP000001625">
    <property type="component" value="Chromosome"/>
</dbReference>
<evidence type="ECO:0000256" key="1">
    <source>
        <dbReference type="SAM" id="Phobius"/>
    </source>
</evidence>
<keyword evidence="1" id="KW-0812">Transmembrane</keyword>
<name>D5CR04_SIDLE</name>
<evidence type="ECO:0000313" key="2">
    <source>
        <dbReference type="EMBL" id="ADE11390.1"/>
    </source>
</evidence>
<proteinExistence type="predicted"/>
<dbReference type="EMBL" id="CP001965">
    <property type="protein sequence ID" value="ADE11390.1"/>
    <property type="molecule type" value="Genomic_DNA"/>
</dbReference>